<feature type="region of interest" description="Disordered" evidence="3">
    <location>
        <begin position="134"/>
        <end position="179"/>
    </location>
</feature>
<feature type="compositionally biased region" description="Low complexity" evidence="3">
    <location>
        <begin position="87"/>
        <end position="97"/>
    </location>
</feature>
<proteinExistence type="predicted"/>
<feature type="region of interest" description="Disordered" evidence="3">
    <location>
        <begin position="260"/>
        <end position="303"/>
    </location>
</feature>
<keyword evidence="1" id="KW-1015">Disulfide bond</keyword>
<comment type="caution">
    <text evidence="5">The sequence shown here is derived from an EMBL/GenBank/DDBJ whole genome shotgun (WGS) entry which is preliminary data.</text>
</comment>
<name>A0AAE1KDR7_PETCI</name>
<feature type="region of interest" description="Disordered" evidence="3">
    <location>
        <begin position="603"/>
        <end position="622"/>
    </location>
</feature>
<evidence type="ECO:0000256" key="1">
    <source>
        <dbReference type="ARBA" id="ARBA00023157"/>
    </source>
</evidence>
<feature type="compositionally biased region" description="Polar residues" evidence="3">
    <location>
        <begin position="1157"/>
        <end position="1167"/>
    </location>
</feature>
<dbReference type="SUPFAM" id="SSF49854">
    <property type="entry name" value="Spermadhesin, CUB domain"/>
    <property type="match status" value="1"/>
</dbReference>
<feature type="compositionally biased region" description="Basic and acidic residues" evidence="3">
    <location>
        <begin position="1454"/>
        <end position="1468"/>
    </location>
</feature>
<feature type="compositionally biased region" description="Polar residues" evidence="3">
    <location>
        <begin position="291"/>
        <end position="303"/>
    </location>
</feature>
<dbReference type="InterPro" id="IPR035914">
    <property type="entry name" value="Sperma_CUB_dom_sf"/>
</dbReference>
<dbReference type="InterPro" id="IPR000859">
    <property type="entry name" value="CUB_dom"/>
</dbReference>
<feature type="compositionally biased region" description="Basic and acidic residues" evidence="3">
    <location>
        <begin position="1267"/>
        <end position="1283"/>
    </location>
</feature>
<gene>
    <name evidence="5" type="ORF">Pcinc_024298</name>
</gene>
<feature type="compositionally biased region" description="Polar residues" evidence="3">
    <location>
        <begin position="1185"/>
        <end position="1214"/>
    </location>
</feature>
<feature type="compositionally biased region" description="Basic and acidic residues" evidence="3">
    <location>
        <begin position="1297"/>
        <end position="1306"/>
    </location>
</feature>
<evidence type="ECO:0000259" key="4">
    <source>
        <dbReference type="PROSITE" id="PS01180"/>
    </source>
</evidence>
<feature type="compositionally biased region" description="Basic and acidic residues" evidence="3">
    <location>
        <begin position="2220"/>
        <end position="2233"/>
    </location>
</feature>
<feature type="compositionally biased region" description="Polar residues" evidence="3">
    <location>
        <begin position="1225"/>
        <end position="1241"/>
    </location>
</feature>
<feature type="compositionally biased region" description="Basic and acidic residues" evidence="3">
    <location>
        <begin position="1981"/>
        <end position="1990"/>
    </location>
</feature>
<feature type="compositionally biased region" description="Low complexity" evidence="3">
    <location>
        <begin position="2055"/>
        <end position="2076"/>
    </location>
</feature>
<evidence type="ECO:0000256" key="2">
    <source>
        <dbReference type="PROSITE-ProRule" id="PRU00059"/>
    </source>
</evidence>
<feature type="region of interest" description="Disordered" evidence="3">
    <location>
        <begin position="1157"/>
        <end position="1244"/>
    </location>
</feature>
<reference evidence="5" key="1">
    <citation type="submission" date="2023-10" db="EMBL/GenBank/DDBJ databases">
        <title>Genome assemblies of two species of porcelain crab, Petrolisthes cinctipes and Petrolisthes manimaculis (Anomura: Porcellanidae).</title>
        <authorList>
            <person name="Angst P."/>
        </authorList>
    </citation>
    <scope>NUCLEOTIDE SEQUENCE</scope>
    <source>
        <strain evidence="5">PB745_01</strain>
        <tissue evidence="5">Gill</tissue>
    </source>
</reference>
<comment type="caution">
    <text evidence="2">Lacks conserved residue(s) required for the propagation of feature annotation.</text>
</comment>
<feature type="region of interest" description="Disordered" evidence="3">
    <location>
        <begin position="63"/>
        <end position="102"/>
    </location>
</feature>
<sequence>MHTLALDILYKHYTRSVALDPTGASLRCGEEIVVQRGEMKVLRFWSSEDKLLKVDVLPMVTGGSELDQGASGGSQITGEGQLDTHNSFSSSSSSSSSGNSLRADLDELKEEEQVNYDTQQGLYYGYGSRITTSTTTTPASTDEGVAAIGSAGGKQDTNNNNNNNNDNGSSGQDSGPSVNTVFLDDSIIYDYRTGDENEEYTYYDPNKVAVVQSYVGMSDLGEEKDKAPESPTTMHQPVDTPEANLLHHDNQYDHLQQNDHHYDQQQQDDQPDDHHYNQGPSEDLAHDLYTSGLSSDGQGETLSEATETPTLDILLAATETPAPETPGEVTDTPALEILMEAIETLAPESTLKEATKTPTPETLLEVTETPVPEILNKVTETPTPETQRKTTETPTPETLRETNETATPETPRETTETETPETLREVTATPETLREATETATPETLREVTATPETLREATETATPETLREVTATPETLREATETVTPETLREVTATPETLREAPETATPETLREVTATPETLREATETVTPETLREVTATHETLREATETVTPETLREVTATPETLREAPETATPETLREVTATHETLREATETVTPETLREVTATPETLREAPETATPETLREVTATPETLREATETATPENLSETQVRVTLREATETQTTETLREVEWSTSTDNSAVRNSETTTESYYLVNDAIELYTTDRVDVALEDINSTSNLVTTPNPKDESTVTPSNVVKPVDMIPQTVANPTTQPTNVTDDGADNQQGASGNIFDNIIDQLTAALQNSPVEQNEQQESVILNINDYLSFDLSGAEMEKVRNESETLLAEHKTSSSQGTVVEEPGVKVTVDGSTASSMSQTEVVTEISATATTVNYAYEYTQLTQEEDFKGYDYYEDLVDSLVAKDRPYQNTIEPDNTNSYTTTASTRLVSPGQKMESSDPSLSQDGTTNIPMYANEQGVDSGEVDTFTTSMVNIDHEVGTTAAVGVDQTDQPDSSNSSNTTTAFSVPLVVLRNQEMLNNLLSNKGVKENSKVVIKEHGSRVAINSATYATEEPSTITTTTPPMHADATSTLTTVDPPQPPAPGTSTDSLISNMYSEDNKDMTSDFTQKTVMPEVMELLTTQGPDLSNMKDAVSNNRETVQGNDIQPHDTTESIPLAITQTITNQRDTTEFSGDSLEDTTTHSGGKNEDGQSLNQLNTNGISSTNMEGDAGNQSGNTPEEGQVDNLVGDVTTSRSSPSEDGTTTSEPELATILIPYSFVNYLGNTHKDSAAQYQEDTREGEQGQHDRVQPAAEPYNTPENSGIREEEHLAEVEADSNSQDGASLIGGTGDFEGKETGEQGTQQGDKNQEPQFGGHSVTGEDLGMDSESDAGTRNDEGSPLLGDQSHYNPEFGGSSATGENLEDDGSEHVTDAKDQDQYPAFSGDSVTGESPEGAGSGHDPINAGQEGEQKLVYIGEGDQGEKAEAMPEYDESRPGYGEESPGYGESSPEYGEERPGYGERSPEYGEERPGYGESRPGYGENRPIYGEARPEYSGERPSYSEDRPDYSAERPEGRPGYSEDRPVYGERRPEYSEGYAEGRPEYTEGRPGYTDGRPEYTEERPEYTEGRPEYTKRRPEYTDGRPEYSDGRPDYTQRRPEYTEGRPEYTKGRPEYTEERPEYTKERPEYTEERPEYTEGRPEYTEGRPEYTEERPEYTEGKPEYTEERPEYTEERPEYTEERPEYTEERPEYTEGRPEYTEERPEYTEGRPEYTEERPEYTGERPEQGAVGLEVSEDQTGGAMSRKEDSGQEDYGGDSPFFINLPGSPNAVPVFLQYEPVRVKYVPSGEMGSSPTVPKDSGQGQGVDGSSSREGVVQPGTTSQQGEHLVTDTLKEMLEREEQEVRTVEGGEEGHQLPSSHTSSLMSGIYRILDDVSAAVNTYETKEQKEDDMQPFTPHRPVAKTPDPFFLMEPPKLGNDTSDHNNRPHILSDTHQDSPNQYTVQLSSKVDIKSQERPPEMGSSKGTVEDVPLGTKQEILYPGNYYIHNVFNLTSLKNPVFELSTQPSTQSLEDRLNPQYTPFPITTNPPRTRITPRQRNQYTPPTTTPLPIPPPPPPPFLHARPSITLPPSHQATPTTVKVLPSMMFSPMPAVDFEDSYDSGFIPEYFYDEDNNIIAPSPIPPQVIETHDALLPAAARGGSGGASLGGNVRRVSAAPFKIAHEAVPIPTHTESQPPPATSTETTLPDTHLDEMSNSTKEDMMPPPPFDFMAHQQVYSFPNSREKLQEDPRYRYVDEEYERIYTAFYSPREIPGVDPSLFSYRKVPRGYGGYDVTSSSSSSSSTTNNNDNNEGKNLPAAAAHSATPNIGSESSQNTNRHHQHVLGPHFFKYLRSLPYAMQHKFLDPTPEPPLGRLRRAAPTPGDQIFCEWNIKTEPNLYMLITFHNLSAAYTVDCHGAYIEVERENNGYDARWCGNRVSQSGSRPHIIFAKTEVRITVYDDGDSNKDIPTGFEADIEVIDLFDARDYTAFMRSNSYPHIRRLLLG</sequence>
<organism evidence="5 6">
    <name type="scientific">Petrolisthes cinctipes</name>
    <name type="common">Flat porcelain crab</name>
    <dbReference type="NCBI Taxonomy" id="88211"/>
    <lineage>
        <taxon>Eukaryota</taxon>
        <taxon>Metazoa</taxon>
        <taxon>Ecdysozoa</taxon>
        <taxon>Arthropoda</taxon>
        <taxon>Crustacea</taxon>
        <taxon>Multicrustacea</taxon>
        <taxon>Malacostraca</taxon>
        <taxon>Eumalacostraca</taxon>
        <taxon>Eucarida</taxon>
        <taxon>Decapoda</taxon>
        <taxon>Pleocyemata</taxon>
        <taxon>Anomura</taxon>
        <taxon>Galatheoidea</taxon>
        <taxon>Porcellanidae</taxon>
        <taxon>Petrolisthes</taxon>
    </lineage>
</organism>
<keyword evidence="6" id="KW-1185">Reference proteome</keyword>
<evidence type="ECO:0000256" key="3">
    <source>
        <dbReference type="SAM" id="MobiDB-lite"/>
    </source>
</evidence>
<feature type="compositionally biased region" description="Low complexity" evidence="3">
    <location>
        <begin position="2306"/>
        <end position="2321"/>
    </location>
</feature>
<feature type="compositionally biased region" description="Polar residues" evidence="3">
    <location>
        <begin position="73"/>
        <end position="86"/>
    </location>
</feature>
<feature type="region of interest" description="Disordered" evidence="3">
    <location>
        <begin position="493"/>
        <end position="512"/>
    </location>
</feature>
<protein>
    <recommendedName>
        <fullName evidence="4">CUB domain-containing protein</fullName>
    </recommendedName>
</protein>
<dbReference type="SUPFAM" id="SSF57997">
    <property type="entry name" value="Tropomyosin"/>
    <property type="match status" value="1"/>
</dbReference>
<feature type="region of interest" description="Disordered" evidence="3">
    <location>
        <begin position="1946"/>
        <end position="2000"/>
    </location>
</feature>
<feature type="region of interest" description="Disordered" evidence="3">
    <location>
        <begin position="2303"/>
        <end position="2349"/>
    </location>
</feature>
<feature type="region of interest" description="Disordered" evidence="3">
    <location>
        <begin position="655"/>
        <end position="682"/>
    </location>
</feature>
<feature type="region of interest" description="Disordered" evidence="3">
    <location>
        <begin position="1817"/>
        <end position="1894"/>
    </location>
</feature>
<feature type="compositionally biased region" description="Polar residues" evidence="3">
    <location>
        <begin position="669"/>
        <end position="682"/>
    </location>
</feature>
<feature type="compositionally biased region" description="Basic and acidic residues" evidence="3">
    <location>
        <begin position="1523"/>
        <end position="1579"/>
    </location>
</feature>
<feature type="compositionally biased region" description="Basic and acidic residues" evidence="3">
    <location>
        <begin position="1401"/>
        <end position="1411"/>
    </location>
</feature>
<feature type="compositionally biased region" description="Polar residues" evidence="3">
    <location>
        <begin position="905"/>
        <end position="924"/>
    </location>
</feature>
<feature type="region of interest" description="Disordered" evidence="3">
    <location>
        <begin position="905"/>
        <end position="944"/>
    </location>
</feature>
<evidence type="ECO:0000313" key="5">
    <source>
        <dbReference type="EMBL" id="KAK3870472.1"/>
    </source>
</evidence>
<feature type="compositionally biased region" description="Polar residues" evidence="3">
    <location>
        <begin position="168"/>
        <end position="179"/>
    </location>
</feature>
<feature type="region of interest" description="Disordered" evidence="3">
    <location>
        <begin position="2199"/>
        <end position="2234"/>
    </location>
</feature>
<feature type="compositionally biased region" description="Polar residues" evidence="3">
    <location>
        <begin position="1968"/>
        <end position="1979"/>
    </location>
</feature>
<feature type="compositionally biased region" description="Basic and acidic residues" evidence="3">
    <location>
        <begin position="1860"/>
        <end position="1886"/>
    </location>
</feature>
<feature type="compositionally biased region" description="Basic and acidic residues" evidence="3">
    <location>
        <begin position="1952"/>
        <end position="1967"/>
    </location>
</feature>
<dbReference type="PROSITE" id="PS01180">
    <property type="entry name" value="CUB"/>
    <property type="match status" value="1"/>
</dbReference>
<feature type="region of interest" description="Disordered" evidence="3">
    <location>
        <begin position="221"/>
        <end position="240"/>
    </location>
</feature>
<feature type="region of interest" description="Disordered" evidence="3">
    <location>
        <begin position="377"/>
        <end position="467"/>
    </location>
</feature>
<dbReference type="EMBL" id="JAWQEG010002663">
    <property type="protein sequence ID" value="KAK3870472.1"/>
    <property type="molecule type" value="Genomic_DNA"/>
</dbReference>
<feature type="compositionally biased region" description="Low complexity" evidence="3">
    <location>
        <begin position="1469"/>
        <end position="1484"/>
    </location>
</feature>
<evidence type="ECO:0000313" key="6">
    <source>
        <dbReference type="Proteomes" id="UP001286313"/>
    </source>
</evidence>
<feature type="compositionally biased region" description="Polar residues" evidence="3">
    <location>
        <begin position="934"/>
        <end position="944"/>
    </location>
</feature>
<dbReference type="Proteomes" id="UP001286313">
    <property type="component" value="Unassembled WGS sequence"/>
</dbReference>
<feature type="compositionally biased region" description="Basic and acidic residues" evidence="3">
    <location>
        <begin position="1587"/>
        <end position="1758"/>
    </location>
</feature>
<feature type="compositionally biased region" description="Low complexity" evidence="3">
    <location>
        <begin position="158"/>
        <end position="167"/>
    </location>
</feature>
<feature type="region of interest" description="Disordered" evidence="3">
    <location>
        <begin position="1267"/>
        <end position="1799"/>
    </location>
</feature>
<feature type="compositionally biased region" description="Basic and acidic residues" evidence="3">
    <location>
        <begin position="1486"/>
        <end position="1505"/>
    </location>
</feature>
<accession>A0AAE1KDR7</accession>
<feature type="domain" description="CUB" evidence="4">
    <location>
        <begin position="2391"/>
        <end position="2490"/>
    </location>
</feature>
<dbReference type="Gene3D" id="2.60.120.290">
    <property type="entry name" value="Spermadhesin, CUB domain"/>
    <property type="match status" value="1"/>
</dbReference>
<feature type="compositionally biased region" description="Polar residues" evidence="3">
    <location>
        <begin position="2335"/>
        <end position="2347"/>
    </location>
</feature>
<feature type="region of interest" description="Disordered" evidence="3">
    <location>
        <begin position="2040"/>
        <end position="2085"/>
    </location>
</feature>